<dbReference type="RefSeq" id="WP_344469497.1">
    <property type="nucleotide sequence ID" value="NZ_BAAANT010000066.1"/>
</dbReference>
<comment type="caution">
    <text evidence="2">The sequence shown here is derived from an EMBL/GenBank/DDBJ whole genome shotgun (WGS) entry which is preliminary data.</text>
</comment>
<feature type="compositionally biased region" description="Basic and acidic residues" evidence="1">
    <location>
        <begin position="33"/>
        <end position="44"/>
    </location>
</feature>
<evidence type="ECO:0000313" key="3">
    <source>
        <dbReference type="Proteomes" id="UP001422759"/>
    </source>
</evidence>
<sequence length="108" mass="11948">MPTLQYAPAAARTLHCLEPGRRADPRRLRRIRRAPERLAADPRHPGLRTHRHHALPGHVGERVFDSYADRGTGAWRLFRAWGQAGTTDPDQDGGDNGAVTVPLIGPHP</sequence>
<organism evidence="2 3">
    <name type="scientific">Kitasatospora kazusensis</name>
    <dbReference type="NCBI Taxonomy" id="407974"/>
    <lineage>
        <taxon>Bacteria</taxon>
        <taxon>Bacillati</taxon>
        <taxon>Actinomycetota</taxon>
        <taxon>Actinomycetes</taxon>
        <taxon>Kitasatosporales</taxon>
        <taxon>Streptomycetaceae</taxon>
        <taxon>Kitasatospora</taxon>
    </lineage>
</organism>
<protein>
    <submittedName>
        <fullName evidence="2">Uncharacterized protein</fullName>
    </submittedName>
</protein>
<dbReference type="Proteomes" id="UP001422759">
    <property type="component" value="Unassembled WGS sequence"/>
</dbReference>
<evidence type="ECO:0000313" key="2">
    <source>
        <dbReference type="EMBL" id="GAA2158223.1"/>
    </source>
</evidence>
<feature type="region of interest" description="Disordered" evidence="1">
    <location>
        <begin position="84"/>
        <end position="108"/>
    </location>
</feature>
<gene>
    <name evidence="2" type="ORF">GCM10009760_61060</name>
</gene>
<proteinExistence type="predicted"/>
<name>A0ABN3AAZ3_9ACTN</name>
<evidence type="ECO:0000256" key="1">
    <source>
        <dbReference type="SAM" id="MobiDB-lite"/>
    </source>
</evidence>
<accession>A0ABN3AAZ3</accession>
<dbReference type="EMBL" id="BAAANT010000066">
    <property type="protein sequence ID" value="GAA2158223.1"/>
    <property type="molecule type" value="Genomic_DNA"/>
</dbReference>
<reference evidence="2 3" key="1">
    <citation type="journal article" date="2019" name="Int. J. Syst. Evol. Microbiol.">
        <title>The Global Catalogue of Microorganisms (GCM) 10K type strain sequencing project: providing services to taxonomists for standard genome sequencing and annotation.</title>
        <authorList>
            <consortium name="The Broad Institute Genomics Platform"/>
            <consortium name="The Broad Institute Genome Sequencing Center for Infectious Disease"/>
            <person name="Wu L."/>
            <person name="Ma J."/>
        </authorList>
    </citation>
    <scope>NUCLEOTIDE SEQUENCE [LARGE SCALE GENOMIC DNA]</scope>
    <source>
        <strain evidence="2 3">JCM 14560</strain>
    </source>
</reference>
<feature type="region of interest" description="Disordered" evidence="1">
    <location>
        <begin position="32"/>
        <end position="52"/>
    </location>
</feature>
<keyword evidence="3" id="KW-1185">Reference proteome</keyword>